<keyword evidence="3" id="KW-0238">DNA-binding</keyword>
<dbReference type="InterPro" id="IPR036390">
    <property type="entry name" value="WH_DNA-bd_sf"/>
</dbReference>
<comment type="similarity">
    <text evidence="1">Belongs to the LysR transcriptional regulatory family.</text>
</comment>
<dbReference type="InterPro" id="IPR036388">
    <property type="entry name" value="WH-like_DNA-bd_sf"/>
</dbReference>
<protein>
    <submittedName>
        <fullName evidence="6">Unannotated protein</fullName>
    </submittedName>
</protein>
<dbReference type="GO" id="GO:0003700">
    <property type="term" value="F:DNA-binding transcription factor activity"/>
    <property type="evidence" value="ECO:0007669"/>
    <property type="project" value="InterPro"/>
</dbReference>
<evidence type="ECO:0000256" key="3">
    <source>
        <dbReference type="ARBA" id="ARBA00023125"/>
    </source>
</evidence>
<gene>
    <name evidence="6" type="ORF">UFOPK1591_00154</name>
</gene>
<organism evidence="6">
    <name type="scientific">freshwater metagenome</name>
    <dbReference type="NCBI Taxonomy" id="449393"/>
    <lineage>
        <taxon>unclassified sequences</taxon>
        <taxon>metagenomes</taxon>
        <taxon>ecological metagenomes</taxon>
    </lineage>
</organism>
<dbReference type="GO" id="GO:0003677">
    <property type="term" value="F:DNA binding"/>
    <property type="evidence" value="ECO:0007669"/>
    <property type="project" value="UniProtKB-KW"/>
</dbReference>
<dbReference type="Gene3D" id="1.10.10.10">
    <property type="entry name" value="Winged helix-like DNA-binding domain superfamily/Winged helix DNA-binding domain"/>
    <property type="match status" value="1"/>
</dbReference>
<dbReference type="PROSITE" id="PS50931">
    <property type="entry name" value="HTH_LYSR"/>
    <property type="match status" value="1"/>
</dbReference>
<dbReference type="SUPFAM" id="SSF46785">
    <property type="entry name" value="Winged helix' DNA-binding domain"/>
    <property type="match status" value="1"/>
</dbReference>
<dbReference type="Pfam" id="PF00126">
    <property type="entry name" value="HTH_1"/>
    <property type="match status" value="1"/>
</dbReference>
<evidence type="ECO:0000256" key="4">
    <source>
        <dbReference type="ARBA" id="ARBA00023163"/>
    </source>
</evidence>
<name>A0A6J6CSC3_9ZZZZ</name>
<dbReference type="AlphaFoldDB" id="A0A6J6CSC3"/>
<dbReference type="PANTHER" id="PTHR30346:SF29">
    <property type="entry name" value="LYSR SUBSTRATE-BINDING"/>
    <property type="match status" value="1"/>
</dbReference>
<evidence type="ECO:0000313" key="6">
    <source>
        <dbReference type="EMBL" id="CAB4552668.1"/>
    </source>
</evidence>
<feature type="domain" description="HTH lysR-type" evidence="5">
    <location>
        <begin position="2"/>
        <end position="59"/>
    </location>
</feature>
<proteinExistence type="inferred from homology"/>
<sequence length="305" mass="32073">MLDMRQLAALAALANTGSIAAAARELAWSQPTVTHHLKGLATTLGAPVIASDATGTRLTAAGETLLPTAQTILALARRAEREVSIARGSEGGLDPLANAPEPLRVGVIPSVGASVMPSLLRELQTSRAQVVVSEAETDRLIARLASMDIDIAILLGGEIVQRMLPPGSLYRPLGRERLVLLLPAGHRLAGATNVALTDLRDDTWVLSPSPGDPMDQLLREEAAKVNVNVTGSVFSDDYAVIQSYVAAGLGLALVPESVVSDERHDLATATLRGERFVREIGVAVAPHAPRPLVEPFVERLLANGS</sequence>
<evidence type="ECO:0000259" key="5">
    <source>
        <dbReference type="PROSITE" id="PS50931"/>
    </source>
</evidence>
<dbReference type="InterPro" id="IPR000847">
    <property type="entry name" value="LysR_HTH_N"/>
</dbReference>
<accession>A0A6J6CSC3</accession>
<keyword evidence="4" id="KW-0804">Transcription</keyword>
<dbReference type="Gene3D" id="3.40.190.10">
    <property type="entry name" value="Periplasmic binding protein-like II"/>
    <property type="match status" value="2"/>
</dbReference>
<keyword evidence="2" id="KW-0805">Transcription regulation</keyword>
<reference evidence="6" key="1">
    <citation type="submission" date="2020-05" db="EMBL/GenBank/DDBJ databases">
        <authorList>
            <person name="Chiriac C."/>
            <person name="Salcher M."/>
            <person name="Ghai R."/>
            <person name="Kavagutti S V."/>
        </authorList>
    </citation>
    <scope>NUCLEOTIDE SEQUENCE</scope>
</reference>
<dbReference type="EMBL" id="CAEZTD010000007">
    <property type="protein sequence ID" value="CAB4552668.1"/>
    <property type="molecule type" value="Genomic_DNA"/>
</dbReference>
<evidence type="ECO:0000256" key="2">
    <source>
        <dbReference type="ARBA" id="ARBA00023015"/>
    </source>
</evidence>
<dbReference type="Pfam" id="PF03466">
    <property type="entry name" value="LysR_substrate"/>
    <property type="match status" value="1"/>
</dbReference>
<dbReference type="SUPFAM" id="SSF53850">
    <property type="entry name" value="Periplasmic binding protein-like II"/>
    <property type="match status" value="1"/>
</dbReference>
<dbReference type="InterPro" id="IPR005119">
    <property type="entry name" value="LysR_subst-bd"/>
</dbReference>
<evidence type="ECO:0000256" key="1">
    <source>
        <dbReference type="ARBA" id="ARBA00009437"/>
    </source>
</evidence>
<dbReference type="PANTHER" id="PTHR30346">
    <property type="entry name" value="TRANSCRIPTIONAL DUAL REGULATOR HCAR-RELATED"/>
    <property type="match status" value="1"/>
</dbReference>
<dbReference type="GO" id="GO:0032993">
    <property type="term" value="C:protein-DNA complex"/>
    <property type="evidence" value="ECO:0007669"/>
    <property type="project" value="TreeGrafter"/>
</dbReference>